<name>A0A386KLB7_9CAUD</name>
<sequence>MKGAKYLKQFIDGVQCGKGVRCNMKFIKDIGINNFKLI</sequence>
<organism evidence="1 2">
    <name type="scientific">Acinetobacter phage vB_AbaM_B09_Aci02-2</name>
    <dbReference type="NCBI Taxonomy" id="2315467"/>
    <lineage>
        <taxon>Viruses</taxon>
        <taxon>Duplodnaviria</taxon>
        <taxon>Heunggongvirae</taxon>
        <taxon>Uroviricota</taxon>
        <taxon>Caudoviricetes</taxon>
        <taxon>Saclayvirus</taxon>
        <taxon>Saclayvirus Aci022</taxon>
    </lineage>
</organism>
<evidence type="ECO:0000313" key="2">
    <source>
        <dbReference type="Proteomes" id="UP000280659"/>
    </source>
</evidence>
<dbReference type="EMBL" id="MH800199">
    <property type="protein sequence ID" value="AYD85854.1"/>
    <property type="molecule type" value="Genomic_DNA"/>
</dbReference>
<evidence type="ECO:0000313" key="1">
    <source>
        <dbReference type="EMBL" id="AYD85854.1"/>
    </source>
</evidence>
<gene>
    <name evidence="1" type="ORF">Aci022_163</name>
</gene>
<keyword evidence="2" id="KW-1185">Reference proteome</keyword>
<reference evidence="1 2" key="1">
    <citation type="submission" date="2018-08" db="EMBL/GenBank/DDBJ databases">
        <title>Complete genome sequence of five Acinetobacter baumannii phages from Abidjan, Cote d'Ivoire.</title>
        <authorList>
            <person name="Essoh C."/>
            <person name="Vernadet J.-P."/>
            <person name="Vergnaud G."/>
            <person name="Resch G."/>
            <person name="Pourcel C."/>
        </authorList>
    </citation>
    <scope>NUCLEOTIDE SEQUENCE [LARGE SCALE GENOMIC DNA]</scope>
</reference>
<dbReference type="Proteomes" id="UP000280659">
    <property type="component" value="Segment"/>
</dbReference>
<accession>A0A386KLB7</accession>
<protein>
    <submittedName>
        <fullName evidence="1">Uncharacterized protein</fullName>
    </submittedName>
</protein>
<proteinExistence type="predicted"/>